<feature type="domain" description="TRAM" evidence="6">
    <location>
        <begin position="1"/>
        <end position="55"/>
    </location>
</feature>
<evidence type="ECO:0000313" key="8">
    <source>
        <dbReference type="Proteomes" id="UP000286862"/>
    </source>
</evidence>
<dbReference type="Gene3D" id="2.40.50.140">
    <property type="entry name" value="Nucleic acid-binding proteins"/>
    <property type="match status" value="1"/>
</dbReference>
<reference evidence="7 8" key="1">
    <citation type="submission" date="2017-01" db="EMBL/GenBank/DDBJ databases">
        <title>The cable genome- insights into the physiology and evolution of filamentous bacteria capable of sulfide oxidation via long distance electron transfer.</title>
        <authorList>
            <person name="Schreiber L."/>
            <person name="Bjerg J.T."/>
            <person name="Boggild A."/>
            <person name="Van De Vossenberg J."/>
            <person name="Meysman F."/>
            <person name="Nielsen L.P."/>
            <person name="Schramm A."/>
            <person name="Kjeldsen K.U."/>
        </authorList>
    </citation>
    <scope>NUCLEOTIDE SEQUENCE [LARGE SCALE GENOMIC DNA]</scope>
    <source>
        <strain evidence="7">A2</strain>
    </source>
</reference>
<dbReference type="GO" id="GO:0070475">
    <property type="term" value="P:rRNA base methylation"/>
    <property type="evidence" value="ECO:0007669"/>
    <property type="project" value="TreeGrafter"/>
</dbReference>
<dbReference type="InterPro" id="IPR012340">
    <property type="entry name" value="NA-bd_OB-fold"/>
</dbReference>
<dbReference type="PROSITE" id="PS01230">
    <property type="entry name" value="TRMA_1"/>
    <property type="match status" value="1"/>
</dbReference>
<evidence type="ECO:0000256" key="2">
    <source>
        <dbReference type="ARBA" id="ARBA00022679"/>
    </source>
</evidence>
<feature type="binding site" evidence="4">
    <location>
        <position position="365"/>
    </location>
    <ligand>
        <name>S-adenosyl-L-methionine</name>
        <dbReference type="ChEBI" id="CHEBI:59789"/>
    </ligand>
</feature>
<evidence type="ECO:0000256" key="5">
    <source>
        <dbReference type="PROSITE-ProRule" id="PRU10015"/>
    </source>
</evidence>
<gene>
    <name evidence="7" type="ORF">VT99_13371</name>
</gene>
<feature type="binding site" evidence="4">
    <location>
        <position position="264"/>
    </location>
    <ligand>
        <name>S-adenosyl-L-methionine</name>
        <dbReference type="ChEBI" id="CHEBI:59789"/>
    </ligand>
</feature>
<evidence type="ECO:0000259" key="6">
    <source>
        <dbReference type="PROSITE" id="PS50926"/>
    </source>
</evidence>
<dbReference type="SUPFAM" id="SSF50249">
    <property type="entry name" value="Nucleic acid-binding proteins"/>
    <property type="match status" value="1"/>
</dbReference>
<dbReference type="InterPro" id="IPR030390">
    <property type="entry name" value="MeTrfase_TrmA_AS"/>
</dbReference>
<dbReference type="Gene3D" id="2.40.50.1070">
    <property type="match status" value="1"/>
</dbReference>
<dbReference type="Gene3D" id="3.40.50.150">
    <property type="entry name" value="Vaccinia Virus protein VP39"/>
    <property type="match status" value="1"/>
</dbReference>
<keyword evidence="3 4" id="KW-0949">S-adenosyl-L-methionine</keyword>
<keyword evidence="1 4" id="KW-0489">Methyltransferase</keyword>
<evidence type="ECO:0000313" key="7">
    <source>
        <dbReference type="EMBL" id="RWX44177.1"/>
    </source>
</evidence>
<accession>A0A444ITK5</accession>
<keyword evidence="2 4" id="KW-0808">Transferase</keyword>
<proteinExistence type="inferred from homology"/>
<comment type="caution">
    <text evidence="7">The sequence shown here is derived from an EMBL/GenBank/DDBJ whole genome shotgun (WGS) entry which is preliminary data.</text>
</comment>
<dbReference type="CDD" id="cd02440">
    <property type="entry name" value="AdoMet_MTases"/>
    <property type="match status" value="1"/>
</dbReference>
<sequence length="421" mass="45869">MKHTLTIEKIIPGGKGLARTADGQVVMIPFTLPNESVLVKEDRKKSGYIEGELDRVLSPSAARIEPPCPLYGECGGCDLQHGSYAEQLRIKSGIVAESLHRAKVPIEHIQKHVQDTVASPLQWGYRYRLRLKINPAGQLGFFKKRSNDFLPVSHCPVAAQGINSALAELSDSRILQSLAGTCPEIELLESPADGKMTLVLRGEKQKPPSAALQTLGKSPYIHQVGWAARKEFLYTSPQPDPLTQHMHVGEKSCSLSWSGGCFSQVNPGQNEQLIRLVCDLAGALSRDLSGKTVLDLYCGMGNFSIPLGLCGGTVTGIEGNRESIRWAEKNAQQTGISARFLVADVRAALKQLVNQGEKVDCILLDPPRSGVGKDIILLSRLEPEKIIYVSCDPATLARDLNLLRPHGYVVTQVVPVDMFPN</sequence>
<dbReference type="EMBL" id="MTKQ01000337">
    <property type="protein sequence ID" value="RWX44177.1"/>
    <property type="molecule type" value="Genomic_DNA"/>
</dbReference>
<protein>
    <submittedName>
        <fullName evidence="7">23S rRNA m(5)U-1939 methyltransferase</fullName>
        <ecNumber evidence="7">2.1.1.190</ecNumber>
    </submittedName>
</protein>
<feature type="binding site" evidence="4">
    <location>
        <position position="318"/>
    </location>
    <ligand>
        <name>S-adenosyl-L-methionine</name>
        <dbReference type="ChEBI" id="CHEBI:59789"/>
    </ligand>
</feature>
<dbReference type="PANTHER" id="PTHR11061">
    <property type="entry name" value="RNA M5U METHYLTRANSFERASE"/>
    <property type="match status" value="1"/>
</dbReference>
<name>A0A444ITK5_9BACT</name>
<comment type="similarity">
    <text evidence="4">Belongs to the class I-like SAM-binding methyltransferase superfamily. RNA M5U methyltransferase family.</text>
</comment>
<evidence type="ECO:0000256" key="3">
    <source>
        <dbReference type="ARBA" id="ARBA00022691"/>
    </source>
</evidence>
<dbReference type="Pfam" id="PF05958">
    <property type="entry name" value="tRNA_U5-meth_tr"/>
    <property type="match status" value="1"/>
</dbReference>
<dbReference type="Proteomes" id="UP000286862">
    <property type="component" value="Unassembled WGS sequence"/>
</dbReference>
<feature type="binding site" evidence="4">
    <location>
        <position position="297"/>
    </location>
    <ligand>
        <name>S-adenosyl-L-methionine</name>
        <dbReference type="ChEBI" id="CHEBI:59789"/>
    </ligand>
</feature>
<dbReference type="AlphaFoldDB" id="A0A444ITK5"/>
<dbReference type="PROSITE" id="PS51687">
    <property type="entry name" value="SAM_MT_RNA_M5U"/>
    <property type="match status" value="1"/>
</dbReference>
<dbReference type="PANTHER" id="PTHR11061:SF30">
    <property type="entry name" value="TRNA (URACIL(54)-C(5))-METHYLTRANSFERASE"/>
    <property type="match status" value="1"/>
</dbReference>
<evidence type="ECO:0000256" key="4">
    <source>
        <dbReference type="PROSITE-ProRule" id="PRU01024"/>
    </source>
</evidence>
<feature type="active site" evidence="5">
    <location>
        <position position="391"/>
    </location>
</feature>
<dbReference type="InterPro" id="IPR002792">
    <property type="entry name" value="TRAM_dom"/>
</dbReference>
<organism evidence="7 8">
    <name type="scientific">Candidatus Electrothrix marina</name>
    <dbReference type="NCBI Taxonomy" id="1859130"/>
    <lineage>
        <taxon>Bacteria</taxon>
        <taxon>Pseudomonadati</taxon>
        <taxon>Thermodesulfobacteriota</taxon>
        <taxon>Desulfobulbia</taxon>
        <taxon>Desulfobulbales</taxon>
        <taxon>Desulfobulbaceae</taxon>
        <taxon>Candidatus Electrothrix</taxon>
    </lineage>
</organism>
<feature type="active site" description="Nucleophile" evidence="4">
    <location>
        <position position="391"/>
    </location>
</feature>
<dbReference type="GO" id="GO:0070041">
    <property type="term" value="F:rRNA (uridine-C5-)-methyltransferase activity"/>
    <property type="evidence" value="ECO:0007669"/>
    <property type="project" value="TreeGrafter"/>
</dbReference>
<evidence type="ECO:0000256" key="1">
    <source>
        <dbReference type="ARBA" id="ARBA00022603"/>
    </source>
</evidence>
<dbReference type="InterPro" id="IPR029063">
    <property type="entry name" value="SAM-dependent_MTases_sf"/>
</dbReference>
<feature type="non-terminal residue" evidence="7">
    <location>
        <position position="421"/>
    </location>
</feature>
<dbReference type="EC" id="2.1.1.190" evidence="7"/>
<dbReference type="PROSITE" id="PS50926">
    <property type="entry name" value="TRAM"/>
    <property type="match status" value="1"/>
</dbReference>
<dbReference type="InterPro" id="IPR010280">
    <property type="entry name" value="U5_MeTrfase_fam"/>
</dbReference>
<dbReference type="SUPFAM" id="SSF53335">
    <property type="entry name" value="S-adenosyl-L-methionine-dependent methyltransferases"/>
    <property type="match status" value="1"/>
</dbReference>